<comment type="caution">
    <text evidence="1">The sequence shown here is derived from an EMBL/GenBank/DDBJ whole genome shotgun (WGS) entry which is preliminary data.</text>
</comment>
<accession>A0A2G8RUU1</accession>
<reference evidence="1 2" key="1">
    <citation type="journal article" date="2015" name="Sci. Rep.">
        <title>Chromosome-level genome map provides insights into diverse defense mechanisms in the medicinal fungus Ganoderma sinense.</title>
        <authorList>
            <person name="Zhu Y."/>
            <person name="Xu J."/>
            <person name="Sun C."/>
            <person name="Zhou S."/>
            <person name="Xu H."/>
            <person name="Nelson D.R."/>
            <person name="Qian J."/>
            <person name="Song J."/>
            <person name="Luo H."/>
            <person name="Xiang L."/>
            <person name="Li Y."/>
            <person name="Xu Z."/>
            <person name="Ji A."/>
            <person name="Wang L."/>
            <person name="Lu S."/>
            <person name="Hayward A."/>
            <person name="Sun W."/>
            <person name="Li X."/>
            <person name="Schwartz D.C."/>
            <person name="Wang Y."/>
            <person name="Chen S."/>
        </authorList>
    </citation>
    <scope>NUCLEOTIDE SEQUENCE [LARGE SCALE GENOMIC DNA]</scope>
    <source>
        <strain evidence="1 2">ZZ0214-1</strain>
    </source>
</reference>
<sequence>MRVLRRPPEFDLRVFDVGYKGKFEAVLPIPRAPAFRWFPSPDKLIEGAVTLSAVAVASPSSVHNELETNNITNIVASTVAVAAAASE</sequence>
<organism evidence="1 2">
    <name type="scientific">Ganoderma sinense ZZ0214-1</name>
    <dbReference type="NCBI Taxonomy" id="1077348"/>
    <lineage>
        <taxon>Eukaryota</taxon>
        <taxon>Fungi</taxon>
        <taxon>Dikarya</taxon>
        <taxon>Basidiomycota</taxon>
        <taxon>Agaricomycotina</taxon>
        <taxon>Agaricomycetes</taxon>
        <taxon>Polyporales</taxon>
        <taxon>Polyporaceae</taxon>
        <taxon>Ganoderma</taxon>
    </lineage>
</organism>
<evidence type="ECO:0000313" key="2">
    <source>
        <dbReference type="Proteomes" id="UP000230002"/>
    </source>
</evidence>
<name>A0A2G8RUU1_9APHY</name>
<gene>
    <name evidence="1" type="ORF">GSI_13169</name>
</gene>
<keyword evidence="2" id="KW-1185">Reference proteome</keyword>
<dbReference type="Proteomes" id="UP000230002">
    <property type="component" value="Unassembled WGS sequence"/>
</dbReference>
<dbReference type="AlphaFoldDB" id="A0A2G8RUU1"/>
<proteinExistence type="predicted"/>
<dbReference type="EMBL" id="AYKW01000056">
    <property type="protein sequence ID" value="PIL25280.1"/>
    <property type="molecule type" value="Genomic_DNA"/>
</dbReference>
<evidence type="ECO:0000313" key="1">
    <source>
        <dbReference type="EMBL" id="PIL25280.1"/>
    </source>
</evidence>
<protein>
    <submittedName>
        <fullName evidence="1">Uncharacterized protein</fullName>
    </submittedName>
</protein>